<name>W9VRK1_9EURO</name>
<gene>
    <name evidence="3" type="ORF">A1O7_08579</name>
</gene>
<feature type="region of interest" description="Disordered" evidence="2">
    <location>
        <begin position="1"/>
        <end position="44"/>
    </location>
</feature>
<feature type="coiled-coil region" evidence="1">
    <location>
        <begin position="308"/>
        <end position="345"/>
    </location>
</feature>
<feature type="compositionally biased region" description="Low complexity" evidence="2">
    <location>
        <begin position="244"/>
        <end position="255"/>
    </location>
</feature>
<dbReference type="HOGENOM" id="CLU_060358_0_0_1"/>
<organism evidence="3 4">
    <name type="scientific">Cladophialophora yegresii CBS 114405</name>
    <dbReference type="NCBI Taxonomy" id="1182544"/>
    <lineage>
        <taxon>Eukaryota</taxon>
        <taxon>Fungi</taxon>
        <taxon>Dikarya</taxon>
        <taxon>Ascomycota</taxon>
        <taxon>Pezizomycotina</taxon>
        <taxon>Eurotiomycetes</taxon>
        <taxon>Chaetothyriomycetidae</taxon>
        <taxon>Chaetothyriales</taxon>
        <taxon>Herpotrichiellaceae</taxon>
        <taxon>Cladophialophora</taxon>
    </lineage>
</organism>
<dbReference type="OrthoDB" id="4158750at2759"/>
<feature type="region of interest" description="Disordered" evidence="2">
    <location>
        <begin position="185"/>
        <end position="258"/>
    </location>
</feature>
<feature type="region of interest" description="Disordered" evidence="2">
    <location>
        <begin position="405"/>
        <end position="429"/>
    </location>
</feature>
<dbReference type="EMBL" id="AMGW01000006">
    <property type="protein sequence ID" value="EXJ55650.1"/>
    <property type="molecule type" value="Genomic_DNA"/>
</dbReference>
<feature type="compositionally biased region" description="Basic and acidic residues" evidence="2">
    <location>
        <begin position="217"/>
        <end position="234"/>
    </location>
</feature>
<keyword evidence="4" id="KW-1185">Reference proteome</keyword>
<evidence type="ECO:0000313" key="4">
    <source>
        <dbReference type="Proteomes" id="UP000019473"/>
    </source>
</evidence>
<dbReference type="GeneID" id="19183145"/>
<reference evidence="3 4" key="1">
    <citation type="submission" date="2013-03" db="EMBL/GenBank/DDBJ databases">
        <title>The Genome Sequence of Cladophialophora yegresii CBS 114405.</title>
        <authorList>
            <consortium name="The Broad Institute Genomics Platform"/>
            <person name="Cuomo C."/>
            <person name="de Hoog S."/>
            <person name="Gorbushina A."/>
            <person name="Walker B."/>
            <person name="Young S.K."/>
            <person name="Zeng Q."/>
            <person name="Gargeya S."/>
            <person name="Fitzgerald M."/>
            <person name="Haas B."/>
            <person name="Abouelleil A."/>
            <person name="Allen A.W."/>
            <person name="Alvarado L."/>
            <person name="Arachchi H.M."/>
            <person name="Berlin A.M."/>
            <person name="Chapman S.B."/>
            <person name="Gainer-Dewar J."/>
            <person name="Goldberg J."/>
            <person name="Griggs A."/>
            <person name="Gujja S."/>
            <person name="Hansen M."/>
            <person name="Howarth C."/>
            <person name="Imamovic A."/>
            <person name="Ireland A."/>
            <person name="Larimer J."/>
            <person name="McCowan C."/>
            <person name="Murphy C."/>
            <person name="Pearson M."/>
            <person name="Poon T.W."/>
            <person name="Priest M."/>
            <person name="Roberts A."/>
            <person name="Saif S."/>
            <person name="Shea T."/>
            <person name="Sisk P."/>
            <person name="Sykes S."/>
            <person name="Wortman J."/>
            <person name="Nusbaum C."/>
            <person name="Birren B."/>
        </authorList>
    </citation>
    <scope>NUCLEOTIDE SEQUENCE [LARGE SCALE GENOMIC DNA]</scope>
    <source>
        <strain evidence="3 4">CBS 114405</strain>
    </source>
</reference>
<dbReference type="VEuPathDB" id="FungiDB:A1O7_08579"/>
<evidence type="ECO:0000256" key="1">
    <source>
        <dbReference type="SAM" id="Coils"/>
    </source>
</evidence>
<sequence>MEPEESLSGASPHGSPDSESPASPRDGGSQHTRETPKTKDHPVQSSWIESGAVELYCQALLSRAHFLFFNSIPEDVDFRMDLFLQGKEALEEAEASCQSNRYSVSDQLMAKCWYIRGFLADVSGNRPSAAACFEHATRLDGQMYANLKRVRWYRQWQEDAQELGDMWSKFSDLDRFSERSQQPLHHGLGEVESNEGLTRVGTSNSHETRHSVLFNFLKRDITNRPRPQDSRSREYPVTPPPQATTPTSSLTHSPPIVTPPHARGFGAVDLFMKQLIEEPSRAKRRASEETHKLLMQHVNSPEKDASLLAAARENRRRAIQEAAEREQIQRLREQLELRRESTAKKKNIRRPSRQVADEAVLLSDTPGIGELDCTRFTAGTIHRSAVSPISPVSPTDALRINTHGIRRLSTTPASPSPGPSSPLRKSALPIEVEEVGGYEFSN</sequence>
<comment type="caution">
    <text evidence="3">The sequence shown here is derived from an EMBL/GenBank/DDBJ whole genome shotgun (WGS) entry which is preliminary data.</text>
</comment>
<accession>W9VRK1</accession>
<dbReference type="Proteomes" id="UP000019473">
    <property type="component" value="Unassembled WGS sequence"/>
</dbReference>
<keyword evidence="1" id="KW-0175">Coiled coil</keyword>
<evidence type="ECO:0000313" key="3">
    <source>
        <dbReference type="EMBL" id="EXJ55650.1"/>
    </source>
</evidence>
<dbReference type="RefSeq" id="XP_007760760.1">
    <property type="nucleotide sequence ID" value="XM_007762570.1"/>
</dbReference>
<protein>
    <submittedName>
        <fullName evidence="3">Uncharacterized protein</fullName>
    </submittedName>
</protein>
<feature type="compositionally biased region" description="Basic and acidic residues" evidence="2">
    <location>
        <begin position="31"/>
        <end position="42"/>
    </location>
</feature>
<dbReference type="AlphaFoldDB" id="W9VRK1"/>
<proteinExistence type="predicted"/>
<evidence type="ECO:0000256" key="2">
    <source>
        <dbReference type="SAM" id="MobiDB-lite"/>
    </source>
</evidence>